<evidence type="ECO:0000313" key="4">
    <source>
        <dbReference type="Proteomes" id="UP000280307"/>
    </source>
</evidence>
<dbReference type="EMBL" id="RSAS01000504">
    <property type="protein sequence ID" value="RRR70661.1"/>
    <property type="molecule type" value="Genomic_DNA"/>
</dbReference>
<feature type="compositionally biased region" description="Basic and acidic residues" evidence="1">
    <location>
        <begin position="148"/>
        <end position="165"/>
    </location>
</feature>
<organism evidence="3 4">
    <name type="scientific">Candidatus Viridilinea halotolerans</name>
    <dbReference type="NCBI Taxonomy" id="2491704"/>
    <lineage>
        <taxon>Bacteria</taxon>
        <taxon>Bacillati</taxon>
        <taxon>Chloroflexota</taxon>
        <taxon>Chloroflexia</taxon>
        <taxon>Chloroflexales</taxon>
        <taxon>Chloroflexineae</taxon>
        <taxon>Oscillochloridaceae</taxon>
        <taxon>Candidatus Viridilinea</taxon>
    </lineage>
</organism>
<comment type="caution">
    <text evidence="3">The sequence shown here is derived from an EMBL/GenBank/DDBJ whole genome shotgun (WGS) entry which is preliminary data.</text>
</comment>
<accession>A0A426TXV4</accession>
<feature type="signal peptide" evidence="2">
    <location>
        <begin position="1"/>
        <end position="30"/>
    </location>
</feature>
<name>A0A426TXV4_9CHLR</name>
<feature type="chain" id="PRO_5019298519" description="Periplasmic heavy metal sensor" evidence="2">
    <location>
        <begin position="31"/>
        <end position="165"/>
    </location>
</feature>
<dbReference type="Proteomes" id="UP000280307">
    <property type="component" value="Unassembled WGS sequence"/>
</dbReference>
<evidence type="ECO:0000313" key="3">
    <source>
        <dbReference type="EMBL" id="RRR70661.1"/>
    </source>
</evidence>
<feature type="region of interest" description="Disordered" evidence="1">
    <location>
        <begin position="126"/>
        <end position="165"/>
    </location>
</feature>
<evidence type="ECO:0000256" key="1">
    <source>
        <dbReference type="SAM" id="MobiDB-lite"/>
    </source>
</evidence>
<keyword evidence="2" id="KW-0732">Signal</keyword>
<sequence length="165" mass="17357">MKRIVTIITAMVAGALMTILALNFALPTQAQTSATDCPPASHGDMAGRGEGRGGTHSLVAKVAEKLSVTREELIAQLGTEGTLAGALEQGGVNVPSFVDDVVAEHTARIEAAVAAGRLTREQADERLASMRERIETQLNTPFAAHEPNGGERGERPERPGRGPRP</sequence>
<protein>
    <recommendedName>
        <fullName evidence="5">Periplasmic heavy metal sensor</fullName>
    </recommendedName>
</protein>
<proteinExistence type="predicted"/>
<evidence type="ECO:0000256" key="2">
    <source>
        <dbReference type="SAM" id="SignalP"/>
    </source>
</evidence>
<feature type="compositionally biased region" description="Basic and acidic residues" evidence="1">
    <location>
        <begin position="126"/>
        <end position="135"/>
    </location>
</feature>
<dbReference type="AlphaFoldDB" id="A0A426TXV4"/>
<gene>
    <name evidence="3" type="ORF">EI684_12960</name>
</gene>
<reference evidence="3 4" key="1">
    <citation type="submission" date="2018-12" db="EMBL/GenBank/DDBJ databases">
        <title>Genome Sequence of Candidatus Viridilinea halotolerans isolated from saline sulfide-rich spring.</title>
        <authorList>
            <person name="Grouzdev D.S."/>
            <person name="Burganskaya E.I."/>
            <person name="Krutkina M.S."/>
            <person name="Sukhacheva M.V."/>
            <person name="Gorlenko V.M."/>
        </authorList>
    </citation>
    <scope>NUCLEOTIDE SEQUENCE [LARGE SCALE GENOMIC DNA]</scope>
    <source>
        <strain evidence="3">Chok-6</strain>
    </source>
</reference>
<evidence type="ECO:0008006" key="5">
    <source>
        <dbReference type="Google" id="ProtNLM"/>
    </source>
</evidence>